<sequence>MNTPHDAAVTADMSTGPTPAAATTKVSVTVIGLGNLGRALARTFLDNGHPTTVWNRSAAKADPLVADGARRAATVTEAVAAGELVIVCVLDYDAVRQLLDPAAEALRGRVLVNLTSGTPGPARELAARVAGLGAAYLDGAVYAVPQTIGTREAFVLYSGAADAFEAHRQELGILGDAVFVGTDAGSTSLHDVALLSGMYGMFAGFFQALAIGDSAGIRPTELTTLLVRWLHEAAAALPGFAQEIETGDYTTETSNLEINAVGLANILIATRAQGVPVDLLTPLQELFAEQIAQGHGRAGMSRTIESLRHRRTDG</sequence>
<accession>A0ABW0B641</accession>
<dbReference type="InterPro" id="IPR006115">
    <property type="entry name" value="6PGDH_NADP-bd"/>
</dbReference>
<evidence type="ECO:0000256" key="2">
    <source>
        <dbReference type="ARBA" id="ARBA00023002"/>
    </source>
</evidence>
<dbReference type="InterPro" id="IPR051265">
    <property type="entry name" value="HIBADH-related_NP60_sf"/>
</dbReference>
<dbReference type="Pfam" id="PF21761">
    <property type="entry name" value="RedAm-like_C"/>
    <property type="match status" value="1"/>
</dbReference>
<comment type="similarity">
    <text evidence="1">Belongs to the HIBADH-related family.</text>
</comment>
<feature type="domain" description="NADPH-dependent reductive aminase-like C-terminal" evidence="4">
    <location>
        <begin position="183"/>
        <end position="308"/>
    </location>
</feature>
<dbReference type="EMBL" id="JBHSKI010000008">
    <property type="protein sequence ID" value="MFC5172616.1"/>
    <property type="molecule type" value="Genomic_DNA"/>
</dbReference>
<dbReference type="Gene3D" id="3.40.50.720">
    <property type="entry name" value="NAD(P)-binding Rossmann-like Domain"/>
    <property type="match status" value="1"/>
</dbReference>
<dbReference type="InterPro" id="IPR015815">
    <property type="entry name" value="HIBADH-related"/>
</dbReference>
<gene>
    <name evidence="5" type="ORF">ACFPRK_18750</name>
</gene>
<dbReference type="Proteomes" id="UP001596208">
    <property type="component" value="Unassembled WGS sequence"/>
</dbReference>
<evidence type="ECO:0000313" key="5">
    <source>
        <dbReference type="EMBL" id="MFC5172616.1"/>
    </source>
</evidence>
<evidence type="ECO:0000256" key="1">
    <source>
        <dbReference type="ARBA" id="ARBA00009080"/>
    </source>
</evidence>
<dbReference type="Gene3D" id="1.10.1040.10">
    <property type="entry name" value="N-(1-d-carboxylethyl)-l-norvaline Dehydrogenase, domain 2"/>
    <property type="match status" value="1"/>
</dbReference>
<feature type="domain" description="6-phosphogluconate dehydrogenase NADP-binding" evidence="3">
    <location>
        <begin position="28"/>
        <end position="180"/>
    </location>
</feature>
<dbReference type="SUPFAM" id="SSF51735">
    <property type="entry name" value="NAD(P)-binding Rossmann-fold domains"/>
    <property type="match status" value="1"/>
</dbReference>
<keyword evidence="6" id="KW-1185">Reference proteome</keyword>
<dbReference type="RefSeq" id="WP_234316858.1">
    <property type="nucleotide sequence ID" value="NZ_JBFADZ010000022.1"/>
</dbReference>
<dbReference type="PIRSF" id="PIRSF000103">
    <property type="entry name" value="HIBADH"/>
    <property type="match status" value="1"/>
</dbReference>
<dbReference type="EC" id="1.1.-.-" evidence="5"/>
<dbReference type="Pfam" id="PF03446">
    <property type="entry name" value="NAD_binding_2"/>
    <property type="match status" value="1"/>
</dbReference>
<evidence type="ECO:0000259" key="4">
    <source>
        <dbReference type="Pfam" id="PF21761"/>
    </source>
</evidence>
<reference evidence="6" key="1">
    <citation type="journal article" date="2019" name="Int. J. Syst. Evol. Microbiol.">
        <title>The Global Catalogue of Microorganisms (GCM) 10K type strain sequencing project: providing services to taxonomists for standard genome sequencing and annotation.</title>
        <authorList>
            <consortium name="The Broad Institute Genomics Platform"/>
            <consortium name="The Broad Institute Genome Sequencing Center for Infectious Disease"/>
            <person name="Wu L."/>
            <person name="Ma J."/>
        </authorList>
    </citation>
    <scope>NUCLEOTIDE SEQUENCE [LARGE SCALE GENOMIC DNA]</scope>
    <source>
        <strain evidence="6">CGMCC 4.1721</strain>
    </source>
</reference>
<dbReference type="GO" id="GO:0016491">
    <property type="term" value="F:oxidoreductase activity"/>
    <property type="evidence" value="ECO:0007669"/>
    <property type="project" value="UniProtKB-KW"/>
</dbReference>
<dbReference type="InterPro" id="IPR036291">
    <property type="entry name" value="NAD(P)-bd_dom_sf"/>
</dbReference>
<name>A0ABW0B641_9ACTN</name>
<proteinExistence type="inferred from homology"/>
<evidence type="ECO:0000313" key="6">
    <source>
        <dbReference type="Proteomes" id="UP001596208"/>
    </source>
</evidence>
<dbReference type="PANTHER" id="PTHR43580:SF2">
    <property type="entry name" value="CYTOKINE-LIKE NUCLEAR FACTOR N-PAC"/>
    <property type="match status" value="1"/>
</dbReference>
<dbReference type="InterPro" id="IPR013328">
    <property type="entry name" value="6PGD_dom2"/>
</dbReference>
<dbReference type="PANTHER" id="PTHR43580">
    <property type="entry name" value="OXIDOREDUCTASE GLYR1-RELATED"/>
    <property type="match status" value="1"/>
</dbReference>
<keyword evidence="2 5" id="KW-0560">Oxidoreductase</keyword>
<evidence type="ECO:0000259" key="3">
    <source>
        <dbReference type="Pfam" id="PF03446"/>
    </source>
</evidence>
<dbReference type="InterPro" id="IPR048666">
    <property type="entry name" value="RedAm-like_C"/>
</dbReference>
<comment type="caution">
    <text evidence="5">The sequence shown here is derived from an EMBL/GenBank/DDBJ whole genome shotgun (WGS) entry which is preliminary data.</text>
</comment>
<protein>
    <submittedName>
        <fullName evidence="5">NAD(P)-dependent oxidoreductase</fullName>
        <ecNumber evidence="5">1.1.-.-</ecNumber>
    </submittedName>
</protein>
<organism evidence="5 6">
    <name type="scientific">Streptomyces mutomycini</name>
    <dbReference type="NCBI Taxonomy" id="284036"/>
    <lineage>
        <taxon>Bacteria</taxon>
        <taxon>Bacillati</taxon>
        <taxon>Actinomycetota</taxon>
        <taxon>Actinomycetes</taxon>
        <taxon>Kitasatosporales</taxon>
        <taxon>Streptomycetaceae</taxon>
        <taxon>Streptomyces</taxon>
    </lineage>
</organism>